<gene>
    <name evidence="1" type="ORF">S01H1_44855</name>
</gene>
<evidence type="ECO:0000313" key="1">
    <source>
        <dbReference type="EMBL" id="GAG10744.1"/>
    </source>
</evidence>
<dbReference type="AlphaFoldDB" id="X0UY21"/>
<feature type="non-terminal residue" evidence="1">
    <location>
        <position position="65"/>
    </location>
</feature>
<name>X0UY21_9ZZZZ</name>
<protein>
    <submittedName>
        <fullName evidence="1">Uncharacterized protein</fullName>
    </submittedName>
</protein>
<reference evidence="1" key="1">
    <citation type="journal article" date="2014" name="Front. Microbiol.">
        <title>High frequency of phylogenetically diverse reductive dehalogenase-homologous genes in deep subseafloor sedimentary metagenomes.</title>
        <authorList>
            <person name="Kawai M."/>
            <person name="Futagami T."/>
            <person name="Toyoda A."/>
            <person name="Takaki Y."/>
            <person name="Nishi S."/>
            <person name="Hori S."/>
            <person name="Arai W."/>
            <person name="Tsubouchi T."/>
            <person name="Morono Y."/>
            <person name="Uchiyama I."/>
            <person name="Ito T."/>
            <person name="Fujiyama A."/>
            <person name="Inagaki F."/>
            <person name="Takami H."/>
        </authorList>
    </citation>
    <scope>NUCLEOTIDE SEQUENCE</scope>
    <source>
        <strain evidence="1">Expedition CK06-06</strain>
    </source>
</reference>
<sequence length="65" mass="7244">MQDEPTNEPESRQEQRMAALSGGLDMVEKALAPPTMTERCAKLCEERDALKAKVADLERVNKALE</sequence>
<organism evidence="1">
    <name type="scientific">marine sediment metagenome</name>
    <dbReference type="NCBI Taxonomy" id="412755"/>
    <lineage>
        <taxon>unclassified sequences</taxon>
        <taxon>metagenomes</taxon>
        <taxon>ecological metagenomes</taxon>
    </lineage>
</organism>
<dbReference type="EMBL" id="BARS01028633">
    <property type="protein sequence ID" value="GAG10744.1"/>
    <property type="molecule type" value="Genomic_DNA"/>
</dbReference>
<accession>X0UY21</accession>
<comment type="caution">
    <text evidence="1">The sequence shown here is derived from an EMBL/GenBank/DDBJ whole genome shotgun (WGS) entry which is preliminary data.</text>
</comment>
<proteinExistence type="predicted"/>